<dbReference type="AlphaFoldDB" id="A0A067TUZ7"/>
<dbReference type="PANTHER" id="PTHR12197">
    <property type="entry name" value="HISTONE-LYSINE N-METHYLTRANSFERASE SMYD"/>
    <property type="match status" value="1"/>
</dbReference>
<reference evidence="8" key="1">
    <citation type="journal article" date="2014" name="Proc. Natl. Acad. Sci. U.S.A.">
        <title>Extensive sampling of basidiomycete genomes demonstrates inadequacy of the white-rot/brown-rot paradigm for wood decay fungi.</title>
        <authorList>
            <person name="Riley R."/>
            <person name="Salamov A.A."/>
            <person name="Brown D.W."/>
            <person name="Nagy L.G."/>
            <person name="Floudas D."/>
            <person name="Held B.W."/>
            <person name="Levasseur A."/>
            <person name="Lombard V."/>
            <person name="Morin E."/>
            <person name="Otillar R."/>
            <person name="Lindquist E.A."/>
            <person name="Sun H."/>
            <person name="LaButti K.M."/>
            <person name="Schmutz J."/>
            <person name="Jabbour D."/>
            <person name="Luo H."/>
            <person name="Baker S.E."/>
            <person name="Pisabarro A.G."/>
            <person name="Walton J.D."/>
            <person name="Blanchette R.A."/>
            <person name="Henrissat B."/>
            <person name="Martin F."/>
            <person name="Cullen D."/>
            <person name="Hibbett D.S."/>
            <person name="Grigoriev I.V."/>
        </authorList>
    </citation>
    <scope>NUCLEOTIDE SEQUENCE [LARGE SCALE GENOMIC DNA]</scope>
    <source>
        <strain evidence="8">CBS 339.88</strain>
    </source>
</reference>
<dbReference type="PROSITE" id="PS50865">
    <property type="entry name" value="ZF_MYND_2"/>
    <property type="match status" value="1"/>
</dbReference>
<dbReference type="Gene3D" id="1.10.220.160">
    <property type="match status" value="1"/>
</dbReference>
<dbReference type="Gene3D" id="2.170.270.10">
    <property type="entry name" value="SET domain"/>
    <property type="match status" value="1"/>
</dbReference>
<evidence type="ECO:0000256" key="3">
    <source>
        <dbReference type="ARBA" id="ARBA00022833"/>
    </source>
</evidence>
<evidence type="ECO:0000256" key="4">
    <source>
        <dbReference type="PROSITE-ProRule" id="PRU00134"/>
    </source>
</evidence>
<evidence type="ECO:0000256" key="2">
    <source>
        <dbReference type="ARBA" id="ARBA00022771"/>
    </source>
</evidence>
<dbReference type="GO" id="GO:0005634">
    <property type="term" value="C:nucleus"/>
    <property type="evidence" value="ECO:0007669"/>
    <property type="project" value="TreeGrafter"/>
</dbReference>
<dbReference type="GO" id="GO:0008270">
    <property type="term" value="F:zinc ion binding"/>
    <property type="evidence" value="ECO:0007669"/>
    <property type="project" value="UniProtKB-KW"/>
</dbReference>
<evidence type="ECO:0000259" key="5">
    <source>
        <dbReference type="PROSITE" id="PS50280"/>
    </source>
</evidence>
<feature type="domain" description="MYND-type" evidence="6">
    <location>
        <begin position="54"/>
        <end position="96"/>
    </location>
</feature>
<keyword evidence="1" id="KW-0479">Metal-binding</keyword>
<dbReference type="SUPFAM" id="SSF144232">
    <property type="entry name" value="HIT/MYND zinc finger-like"/>
    <property type="match status" value="1"/>
</dbReference>
<evidence type="ECO:0000256" key="1">
    <source>
        <dbReference type="ARBA" id="ARBA00022723"/>
    </source>
</evidence>
<keyword evidence="2 4" id="KW-0863">Zinc-finger</keyword>
<evidence type="ECO:0000259" key="6">
    <source>
        <dbReference type="PROSITE" id="PS50865"/>
    </source>
</evidence>
<evidence type="ECO:0008006" key="9">
    <source>
        <dbReference type="Google" id="ProtNLM"/>
    </source>
</evidence>
<dbReference type="EMBL" id="KL142369">
    <property type="protein sequence ID" value="KDR82823.1"/>
    <property type="molecule type" value="Genomic_DNA"/>
</dbReference>
<keyword evidence="8" id="KW-1185">Reference proteome</keyword>
<proteinExistence type="predicted"/>
<dbReference type="STRING" id="685588.A0A067TUZ7"/>
<dbReference type="Pfam" id="PF00856">
    <property type="entry name" value="SET"/>
    <property type="match status" value="1"/>
</dbReference>
<dbReference type="SUPFAM" id="SSF82199">
    <property type="entry name" value="SET domain"/>
    <property type="match status" value="1"/>
</dbReference>
<dbReference type="InterPro" id="IPR001214">
    <property type="entry name" value="SET_dom"/>
</dbReference>
<dbReference type="CDD" id="cd20071">
    <property type="entry name" value="SET_SMYD"/>
    <property type="match status" value="1"/>
</dbReference>
<name>A0A067TUZ7_GALM3</name>
<accession>A0A067TUZ7</accession>
<keyword evidence="3" id="KW-0862">Zinc</keyword>
<dbReference type="Proteomes" id="UP000027222">
    <property type="component" value="Unassembled WGS sequence"/>
</dbReference>
<dbReference type="Pfam" id="PF01753">
    <property type="entry name" value="zf-MYND"/>
    <property type="match status" value="1"/>
</dbReference>
<dbReference type="HOGENOM" id="CLU_611183_0_0_1"/>
<feature type="domain" description="SET" evidence="5">
    <location>
        <begin position="63"/>
        <end position="249"/>
    </location>
</feature>
<dbReference type="PROSITE" id="PS01360">
    <property type="entry name" value="ZF_MYND_1"/>
    <property type="match status" value="1"/>
</dbReference>
<organism evidence="7 8">
    <name type="scientific">Galerina marginata (strain CBS 339.88)</name>
    <dbReference type="NCBI Taxonomy" id="685588"/>
    <lineage>
        <taxon>Eukaryota</taxon>
        <taxon>Fungi</taxon>
        <taxon>Dikarya</taxon>
        <taxon>Basidiomycota</taxon>
        <taxon>Agaricomycotina</taxon>
        <taxon>Agaricomycetes</taxon>
        <taxon>Agaricomycetidae</taxon>
        <taxon>Agaricales</taxon>
        <taxon>Agaricineae</taxon>
        <taxon>Strophariaceae</taxon>
        <taxon>Galerina</taxon>
    </lineage>
</organism>
<dbReference type="PROSITE" id="PS50280">
    <property type="entry name" value="SET"/>
    <property type="match status" value="1"/>
</dbReference>
<sequence length="446" mass="49273">MQAISWLPDNVELIPHSQARDKSVAKQIFKAGACILSTSAFASILLDSEKGRRCDNCFRFPALDKTLKRCTGCGSYWYCDAQCQDIQWRIHHKRICKTINFYMSSPEYQALPEHQKHDSLLLSHTVAQMSLLPNPYSFDDSSTAAILLTLLPHPCDFVEPPVICSIKPSAPPLLLGRIYARFGNNNFAIHSHLTTIGHGVFPIASRLFNHSCLPNAAAKYSLSPTQSIVMDVVALRDILPGEEICLPYLDPALLQAREQILELSYGFKCGCPSCLFLPRIGPLPEPPTNPAELSRLGSQLREFIGIDSIMNLKIPQVSIEATPPALYQVLRESYLGNLSETFSRASHEGQYDVAHESGLTLLSLYLLLYPVNYPQIGIHLLELAKTTWNSLISLAAVSNAQSQIIKGQVKVFLTLASETLIVFGEEGDDGGPLQEIAVLENLLSVE</sequence>
<dbReference type="InterPro" id="IPR002893">
    <property type="entry name" value="Znf_MYND"/>
</dbReference>
<gene>
    <name evidence="7" type="ORF">GALMADRAFT_1348489</name>
</gene>
<evidence type="ECO:0000313" key="8">
    <source>
        <dbReference type="Proteomes" id="UP000027222"/>
    </source>
</evidence>
<dbReference type="InterPro" id="IPR050869">
    <property type="entry name" value="H3K4_H4K5_MeTrfase"/>
</dbReference>
<dbReference type="OrthoDB" id="5945798at2759"/>
<evidence type="ECO:0000313" key="7">
    <source>
        <dbReference type="EMBL" id="KDR82823.1"/>
    </source>
</evidence>
<dbReference type="Gene3D" id="6.10.140.2220">
    <property type="match status" value="1"/>
</dbReference>
<dbReference type="PANTHER" id="PTHR12197:SF251">
    <property type="entry name" value="EG:BACR7C10.4 PROTEIN"/>
    <property type="match status" value="1"/>
</dbReference>
<dbReference type="InterPro" id="IPR046341">
    <property type="entry name" value="SET_dom_sf"/>
</dbReference>
<protein>
    <recommendedName>
        <fullName evidence="9">MYND-type domain-containing protein</fullName>
    </recommendedName>
</protein>